<evidence type="ECO:0000313" key="2">
    <source>
        <dbReference type="Proteomes" id="UP000715441"/>
    </source>
</evidence>
<dbReference type="EMBL" id="JAAXLS010000020">
    <property type="protein sequence ID" value="NKQ56186.1"/>
    <property type="molecule type" value="Genomic_DNA"/>
</dbReference>
<dbReference type="Gene3D" id="3.10.450.50">
    <property type="match status" value="1"/>
</dbReference>
<reference evidence="1 2" key="1">
    <citation type="submission" date="2020-04" db="EMBL/GenBank/DDBJ databases">
        <title>Novel species.</title>
        <authorList>
            <person name="Teo W.F.A."/>
            <person name="Lipun K."/>
            <person name="Srisuk N."/>
            <person name="Duangmal K."/>
        </authorList>
    </citation>
    <scope>NUCLEOTIDE SEQUENCE [LARGE SCALE GENOMIC DNA]</scope>
    <source>
        <strain evidence="1 2">K13G38</strain>
    </source>
</reference>
<comment type="caution">
    <text evidence="1">The sequence shown here is derived from an EMBL/GenBank/DDBJ whole genome shotgun (WGS) entry which is preliminary data.</text>
</comment>
<accession>A0ABX1JA70</accession>
<keyword evidence="2" id="KW-1185">Reference proteome</keyword>
<dbReference type="InterPro" id="IPR032710">
    <property type="entry name" value="NTF2-like_dom_sf"/>
</dbReference>
<evidence type="ECO:0000313" key="1">
    <source>
        <dbReference type="EMBL" id="NKQ56186.1"/>
    </source>
</evidence>
<dbReference type="SUPFAM" id="SSF54427">
    <property type="entry name" value="NTF2-like"/>
    <property type="match status" value="1"/>
</dbReference>
<sequence length="129" mass="14657">MSSQDAKLAMSKFTEDCRYWAVGLTDHGLERYWMTGRDAITDYLSENCTRTDPGKLTYTPLHIGVAGKTVLVECTTDAWFSIGHHYTNRGVYVFDCNDDHDVVEMRPFYDWGPVAAHRRATGWTGAQDI</sequence>
<protein>
    <recommendedName>
        <fullName evidence="3">SnoaL-like domain-containing protein</fullName>
    </recommendedName>
</protein>
<gene>
    <name evidence="1" type="ORF">HFP15_25225</name>
</gene>
<organism evidence="1 2">
    <name type="scientific">Amycolatopsis acididurans</name>
    <dbReference type="NCBI Taxonomy" id="2724524"/>
    <lineage>
        <taxon>Bacteria</taxon>
        <taxon>Bacillati</taxon>
        <taxon>Actinomycetota</taxon>
        <taxon>Actinomycetes</taxon>
        <taxon>Pseudonocardiales</taxon>
        <taxon>Pseudonocardiaceae</taxon>
        <taxon>Amycolatopsis</taxon>
    </lineage>
</organism>
<proteinExistence type="predicted"/>
<dbReference type="Proteomes" id="UP000715441">
    <property type="component" value="Unassembled WGS sequence"/>
</dbReference>
<evidence type="ECO:0008006" key="3">
    <source>
        <dbReference type="Google" id="ProtNLM"/>
    </source>
</evidence>
<name>A0ABX1JA70_9PSEU</name>